<evidence type="ECO:0000313" key="3">
    <source>
        <dbReference type="Proteomes" id="UP000265520"/>
    </source>
</evidence>
<keyword evidence="3" id="KW-1185">Reference proteome</keyword>
<sequence>MLEKLIWICSVMLVGARHGGVPVGVVEKEFRSE</sequence>
<dbReference type="Proteomes" id="UP000265520">
    <property type="component" value="Unassembled WGS sequence"/>
</dbReference>
<keyword evidence="1" id="KW-0732">Signal</keyword>
<organism evidence="2 3">
    <name type="scientific">Trifolium medium</name>
    <dbReference type="NCBI Taxonomy" id="97028"/>
    <lineage>
        <taxon>Eukaryota</taxon>
        <taxon>Viridiplantae</taxon>
        <taxon>Streptophyta</taxon>
        <taxon>Embryophyta</taxon>
        <taxon>Tracheophyta</taxon>
        <taxon>Spermatophyta</taxon>
        <taxon>Magnoliopsida</taxon>
        <taxon>eudicotyledons</taxon>
        <taxon>Gunneridae</taxon>
        <taxon>Pentapetalae</taxon>
        <taxon>rosids</taxon>
        <taxon>fabids</taxon>
        <taxon>Fabales</taxon>
        <taxon>Fabaceae</taxon>
        <taxon>Papilionoideae</taxon>
        <taxon>50 kb inversion clade</taxon>
        <taxon>NPAAA clade</taxon>
        <taxon>Hologalegina</taxon>
        <taxon>IRL clade</taxon>
        <taxon>Trifolieae</taxon>
        <taxon>Trifolium</taxon>
    </lineage>
</organism>
<comment type="caution">
    <text evidence="2">The sequence shown here is derived from an EMBL/GenBank/DDBJ whole genome shotgun (WGS) entry which is preliminary data.</text>
</comment>
<dbReference type="PANTHER" id="PTHR34044">
    <property type="entry name" value="NUCLEAR PROTEIN"/>
    <property type="match status" value="1"/>
</dbReference>
<dbReference type="AlphaFoldDB" id="A0A392QLM0"/>
<feature type="non-terminal residue" evidence="2">
    <location>
        <position position="33"/>
    </location>
</feature>
<evidence type="ECO:0000313" key="2">
    <source>
        <dbReference type="EMBL" id="MCI24827.1"/>
    </source>
</evidence>
<feature type="chain" id="PRO_5017339053" evidence="1">
    <location>
        <begin position="17"/>
        <end position="33"/>
    </location>
</feature>
<name>A0A392QLM0_9FABA</name>
<reference evidence="2 3" key="1">
    <citation type="journal article" date="2018" name="Front. Plant Sci.">
        <title>Red Clover (Trifolium pratense) and Zigzag Clover (T. medium) - A Picture of Genomic Similarities and Differences.</title>
        <authorList>
            <person name="Dluhosova J."/>
            <person name="Istvanek J."/>
            <person name="Nedelnik J."/>
            <person name="Repkova J."/>
        </authorList>
    </citation>
    <scope>NUCLEOTIDE SEQUENCE [LARGE SCALE GENOMIC DNA]</scope>
    <source>
        <strain evidence="3">cv. 10/8</strain>
        <tissue evidence="2">Leaf</tissue>
    </source>
</reference>
<proteinExistence type="predicted"/>
<dbReference type="EMBL" id="LXQA010143783">
    <property type="protein sequence ID" value="MCI24827.1"/>
    <property type="molecule type" value="Genomic_DNA"/>
</dbReference>
<accession>A0A392QLM0</accession>
<protein>
    <submittedName>
        <fullName evidence="2">Uncharacterized protein</fullName>
    </submittedName>
</protein>
<dbReference type="PANTHER" id="PTHR34044:SF1">
    <property type="entry name" value="NUCLEAR PROTEIN"/>
    <property type="match status" value="1"/>
</dbReference>
<feature type="signal peptide" evidence="1">
    <location>
        <begin position="1"/>
        <end position="16"/>
    </location>
</feature>
<evidence type="ECO:0000256" key="1">
    <source>
        <dbReference type="SAM" id="SignalP"/>
    </source>
</evidence>